<keyword evidence="5 6" id="KW-0472">Membrane</keyword>
<reference evidence="8" key="1">
    <citation type="journal article" date="2019" name="Int. J. Syst. Evol. Microbiol.">
        <title>The Global Catalogue of Microorganisms (GCM) 10K type strain sequencing project: providing services to taxonomists for standard genome sequencing and annotation.</title>
        <authorList>
            <consortium name="The Broad Institute Genomics Platform"/>
            <consortium name="The Broad Institute Genome Sequencing Center for Infectious Disease"/>
            <person name="Wu L."/>
            <person name="Ma J."/>
        </authorList>
    </citation>
    <scope>NUCLEOTIDE SEQUENCE [LARGE SCALE GENOMIC DNA]</scope>
    <source>
        <strain evidence="8">JCM 15900</strain>
    </source>
</reference>
<evidence type="ECO:0000256" key="1">
    <source>
        <dbReference type="ARBA" id="ARBA00004651"/>
    </source>
</evidence>
<gene>
    <name evidence="7" type="ORF">GCM10009823_17420</name>
</gene>
<keyword evidence="8" id="KW-1185">Reference proteome</keyword>
<dbReference type="Proteomes" id="UP001500984">
    <property type="component" value="Unassembled WGS sequence"/>
</dbReference>
<dbReference type="Pfam" id="PF01943">
    <property type="entry name" value="Polysacc_synt"/>
    <property type="match status" value="1"/>
</dbReference>
<comment type="subcellular location">
    <subcellularLocation>
        <location evidence="1">Cell membrane</location>
        <topology evidence="1">Multi-pass membrane protein</topology>
    </subcellularLocation>
</comment>
<protein>
    <recommendedName>
        <fullName evidence="9">Membrane protein involved in the export of O-antigen and teichoic acid</fullName>
    </recommendedName>
</protein>
<feature type="transmembrane region" description="Helical" evidence="6">
    <location>
        <begin position="151"/>
        <end position="169"/>
    </location>
</feature>
<feature type="transmembrane region" description="Helical" evidence="6">
    <location>
        <begin position="40"/>
        <end position="66"/>
    </location>
</feature>
<accession>A0ABP5IAD4</accession>
<feature type="transmembrane region" description="Helical" evidence="6">
    <location>
        <begin position="175"/>
        <end position="194"/>
    </location>
</feature>
<evidence type="ECO:0000256" key="2">
    <source>
        <dbReference type="ARBA" id="ARBA00022475"/>
    </source>
</evidence>
<feature type="transmembrane region" description="Helical" evidence="6">
    <location>
        <begin position="109"/>
        <end position="130"/>
    </location>
</feature>
<feature type="transmembrane region" description="Helical" evidence="6">
    <location>
        <begin position="393"/>
        <end position="414"/>
    </location>
</feature>
<evidence type="ECO:0000256" key="4">
    <source>
        <dbReference type="ARBA" id="ARBA00022989"/>
    </source>
</evidence>
<evidence type="ECO:0000256" key="5">
    <source>
        <dbReference type="ARBA" id="ARBA00023136"/>
    </source>
</evidence>
<evidence type="ECO:0000313" key="7">
    <source>
        <dbReference type="EMBL" id="GAA2097022.1"/>
    </source>
</evidence>
<organism evidence="7 8">
    <name type="scientific">Brevibacterium salitolerans</name>
    <dbReference type="NCBI Taxonomy" id="1403566"/>
    <lineage>
        <taxon>Bacteria</taxon>
        <taxon>Bacillati</taxon>
        <taxon>Actinomycetota</taxon>
        <taxon>Actinomycetes</taxon>
        <taxon>Micrococcales</taxon>
        <taxon>Brevibacteriaceae</taxon>
        <taxon>Brevibacterium</taxon>
    </lineage>
</organism>
<evidence type="ECO:0000256" key="3">
    <source>
        <dbReference type="ARBA" id="ARBA00022692"/>
    </source>
</evidence>
<evidence type="ECO:0000256" key="6">
    <source>
        <dbReference type="SAM" id="Phobius"/>
    </source>
</evidence>
<dbReference type="EMBL" id="BAAAPZ010000006">
    <property type="protein sequence ID" value="GAA2097022.1"/>
    <property type="molecule type" value="Genomic_DNA"/>
</dbReference>
<name>A0ABP5IAD4_9MICO</name>
<sequence length="446" mass="45900">MASLTRHVSITMLGNAVVPLAAFFTAPILAQTLGVEGRGAVGAAVAPFTLGLSLFTMGLPEALTYYVSRGVRPIGAMLLRASVAVLVIGLLAAAGFVLLADVLANGSEVVASLIPVAVAMLVPALLLSLVRGVAQGLDAWGLVAWERTIGAVARLVLAVCLAATGQLTVFTATLLMSATTLLGVFAYLPVIARARRDADAHRLREAAGKDGAGVPQGRGGPRSPRGLLGYGSRVWFGAIAGILLSRVDQLLLLPLSDVREVGLYVVAVQVGDLVLVFNNAIRDVMFRAESADPQAARLAGASRISTMLTAATALGVGVVSIWMLPVLFGEEFSAALPVLVILLVGTVLGNPGSVAGVGLSSRGRPGLRSWSLLIACISSVSVLFVLAPPLGAVGAAIATLVGNVVAGGLNLVWLQKHFSIPSRDFLRIGMQDLAAAREQIRKVVPG</sequence>
<evidence type="ECO:0000313" key="8">
    <source>
        <dbReference type="Proteomes" id="UP001500984"/>
    </source>
</evidence>
<feature type="transmembrane region" description="Helical" evidence="6">
    <location>
        <begin position="370"/>
        <end position="387"/>
    </location>
</feature>
<dbReference type="InterPro" id="IPR002797">
    <property type="entry name" value="Polysacc_synth"/>
</dbReference>
<dbReference type="PANTHER" id="PTHR30250">
    <property type="entry name" value="PST FAMILY PREDICTED COLANIC ACID TRANSPORTER"/>
    <property type="match status" value="1"/>
</dbReference>
<dbReference type="InterPro" id="IPR050833">
    <property type="entry name" value="Poly_Biosynth_Transport"/>
</dbReference>
<keyword evidence="4 6" id="KW-1133">Transmembrane helix</keyword>
<comment type="caution">
    <text evidence="7">The sequence shown here is derived from an EMBL/GenBank/DDBJ whole genome shotgun (WGS) entry which is preliminary data.</text>
</comment>
<dbReference type="PANTHER" id="PTHR30250:SF11">
    <property type="entry name" value="O-ANTIGEN TRANSPORTER-RELATED"/>
    <property type="match status" value="1"/>
</dbReference>
<keyword evidence="2" id="KW-1003">Cell membrane</keyword>
<feature type="transmembrane region" description="Helical" evidence="6">
    <location>
        <begin position="334"/>
        <end position="358"/>
    </location>
</feature>
<keyword evidence="3 6" id="KW-0812">Transmembrane</keyword>
<proteinExistence type="predicted"/>
<feature type="transmembrane region" description="Helical" evidence="6">
    <location>
        <begin position="307"/>
        <end position="328"/>
    </location>
</feature>
<feature type="transmembrane region" description="Helical" evidence="6">
    <location>
        <begin position="78"/>
        <end position="103"/>
    </location>
</feature>
<evidence type="ECO:0008006" key="9">
    <source>
        <dbReference type="Google" id="ProtNLM"/>
    </source>
</evidence>